<sequence length="117" mass="13926">MKWSEKDFKLLRELYPDKSIDKKEIEKRLKRSWETISWHARKIGLTLRTDVNYWTPEDEEKLAELSQNPELRAYDIGKLLNRSAGSVRAKISAMLIKRPKRGKKVLDLDNIEDHLYE</sequence>
<proteinExistence type="predicted"/>
<protein>
    <submittedName>
        <fullName evidence="1">Uncharacterized protein</fullName>
    </submittedName>
</protein>
<organism evidence="1">
    <name type="scientific">marine sediment metagenome</name>
    <dbReference type="NCBI Taxonomy" id="412755"/>
    <lineage>
        <taxon>unclassified sequences</taxon>
        <taxon>metagenomes</taxon>
        <taxon>ecological metagenomes</taxon>
    </lineage>
</organism>
<accession>A0A0F9DQ01</accession>
<name>A0A0F9DQ01_9ZZZZ</name>
<comment type="caution">
    <text evidence="1">The sequence shown here is derived from an EMBL/GenBank/DDBJ whole genome shotgun (WGS) entry which is preliminary data.</text>
</comment>
<reference evidence="1" key="1">
    <citation type="journal article" date="2015" name="Nature">
        <title>Complex archaea that bridge the gap between prokaryotes and eukaryotes.</title>
        <authorList>
            <person name="Spang A."/>
            <person name="Saw J.H."/>
            <person name="Jorgensen S.L."/>
            <person name="Zaremba-Niedzwiedzka K."/>
            <person name="Martijn J."/>
            <person name="Lind A.E."/>
            <person name="van Eijk R."/>
            <person name="Schleper C."/>
            <person name="Guy L."/>
            <person name="Ettema T.J."/>
        </authorList>
    </citation>
    <scope>NUCLEOTIDE SEQUENCE</scope>
</reference>
<dbReference type="EMBL" id="LAZR01040622">
    <property type="protein sequence ID" value="KKL14033.1"/>
    <property type="molecule type" value="Genomic_DNA"/>
</dbReference>
<evidence type="ECO:0000313" key="1">
    <source>
        <dbReference type="EMBL" id="KKL14033.1"/>
    </source>
</evidence>
<dbReference type="AlphaFoldDB" id="A0A0F9DQ01"/>
<gene>
    <name evidence="1" type="ORF">LCGC14_2519780</name>
</gene>